<dbReference type="EMBL" id="FODB01000010">
    <property type="protein sequence ID" value="SEN39856.1"/>
    <property type="molecule type" value="Genomic_DNA"/>
</dbReference>
<keyword evidence="17 20" id="KW-0961">Cell wall biogenesis/degradation</keyword>
<dbReference type="AlphaFoldDB" id="A0A1N6CPQ6"/>
<keyword evidence="10 20" id="KW-0285">Flavoprotein</keyword>
<keyword evidence="8 20" id="KW-0963">Cytoplasm</keyword>
<evidence type="ECO:0000256" key="14">
    <source>
        <dbReference type="ARBA" id="ARBA00022984"/>
    </source>
</evidence>
<feature type="active site" evidence="20">
    <location>
        <position position="169"/>
    </location>
</feature>
<dbReference type="GO" id="GO:0071949">
    <property type="term" value="F:FAD binding"/>
    <property type="evidence" value="ECO:0007669"/>
    <property type="project" value="InterPro"/>
</dbReference>
<dbReference type="PANTHER" id="PTHR21071">
    <property type="entry name" value="UDP-N-ACETYLENOLPYRUVOYLGLUCOSAMINE REDUCTASE"/>
    <property type="match status" value="1"/>
</dbReference>
<dbReference type="RefSeq" id="WP_244154911.1">
    <property type="nucleotide sequence ID" value="NZ_FODB01000010.1"/>
</dbReference>
<protein>
    <recommendedName>
        <fullName evidence="7 20">UDP-N-acetylenolpyruvoylglucosamine reductase</fullName>
        <ecNumber evidence="6 20">1.3.1.98</ecNumber>
    </recommendedName>
    <alternativeName>
        <fullName evidence="18 20">UDP-N-acetylmuramate dehydrogenase</fullName>
    </alternativeName>
</protein>
<keyword evidence="15 20" id="KW-0560">Oxidoreductase</keyword>
<dbReference type="Gene3D" id="3.30.43.10">
    <property type="entry name" value="Uridine Diphospho-n-acetylenolpyruvylglucosamine Reductase, domain 2"/>
    <property type="match status" value="1"/>
</dbReference>
<dbReference type="InterPro" id="IPR016169">
    <property type="entry name" value="FAD-bd_PCMH_sub2"/>
</dbReference>
<dbReference type="EMBL" id="FSQX01000001">
    <property type="protein sequence ID" value="SIN65093.1"/>
    <property type="molecule type" value="Genomic_DNA"/>
</dbReference>
<dbReference type="GO" id="GO:0008762">
    <property type="term" value="F:UDP-N-acetylmuramate dehydrogenase activity"/>
    <property type="evidence" value="ECO:0007669"/>
    <property type="project" value="UniProtKB-UniRule"/>
</dbReference>
<evidence type="ECO:0000259" key="21">
    <source>
        <dbReference type="PROSITE" id="PS51387"/>
    </source>
</evidence>
<dbReference type="EMBL" id="AP022869">
    <property type="protein sequence ID" value="BCB70496.1"/>
    <property type="molecule type" value="Genomic_DNA"/>
</dbReference>
<feature type="active site" evidence="20">
    <location>
        <position position="335"/>
    </location>
</feature>
<keyword evidence="11 20" id="KW-0274">FAD</keyword>
<keyword evidence="12 20" id="KW-0521">NADP</keyword>
<dbReference type="InterPro" id="IPR036318">
    <property type="entry name" value="FAD-bd_PCMH-like_sf"/>
</dbReference>
<evidence type="ECO:0000256" key="9">
    <source>
        <dbReference type="ARBA" id="ARBA00022618"/>
    </source>
</evidence>
<evidence type="ECO:0000313" key="24">
    <source>
        <dbReference type="EMBL" id="SEN39856.1"/>
    </source>
</evidence>
<dbReference type="STRING" id="77097.SAMN04490369_101023"/>
<dbReference type="PROSITE" id="PS51387">
    <property type="entry name" value="FAD_PCMH"/>
    <property type="match status" value="1"/>
</dbReference>
<accession>A0A1H8G760</accession>
<dbReference type="EC" id="1.3.1.98" evidence="6 20"/>
<dbReference type="Proteomes" id="UP000199493">
    <property type="component" value="Unassembled WGS sequence"/>
</dbReference>
<evidence type="ECO:0000256" key="13">
    <source>
        <dbReference type="ARBA" id="ARBA00022960"/>
    </source>
</evidence>
<reference evidence="25 26" key="2">
    <citation type="submission" date="2016-11" db="EMBL/GenBank/DDBJ databases">
        <authorList>
            <person name="Jaros S."/>
            <person name="Januszkiewicz K."/>
            <person name="Wedrychowicz H."/>
        </authorList>
    </citation>
    <scope>NUCLEOTIDE SEQUENCE [LARGE SCALE GENOMIC DNA]</scope>
    <source>
        <strain evidence="25 26">ACAM 239</strain>
    </source>
</reference>
<evidence type="ECO:0000256" key="2">
    <source>
        <dbReference type="ARBA" id="ARBA00003921"/>
    </source>
</evidence>
<comment type="subcellular location">
    <subcellularLocation>
        <location evidence="3 20">Cytoplasm</location>
    </subcellularLocation>
</comment>
<comment type="cofactor">
    <cofactor evidence="1 20">
        <name>FAD</name>
        <dbReference type="ChEBI" id="CHEBI:57692"/>
    </cofactor>
</comment>
<dbReference type="GO" id="GO:0051301">
    <property type="term" value="P:cell division"/>
    <property type="evidence" value="ECO:0007669"/>
    <property type="project" value="UniProtKB-KW"/>
</dbReference>
<evidence type="ECO:0000256" key="10">
    <source>
        <dbReference type="ARBA" id="ARBA00022630"/>
    </source>
</evidence>
<dbReference type="GO" id="GO:0005829">
    <property type="term" value="C:cytosol"/>
    <property type="evidence" value="ECO:0007669"/>
    <property type="project" value="TreeGrafter"/>
</dbReference>
<evidence type="ECO:0000256" key="1">
    <source>
        <dbReference type="ARBA" id="ARBA00001974"/>
    </source>
</evidence>
<comment type="similarity">
    <text evidence="5 20">Belongs to the MurB family.</text>
</comment>
<dbReference type="InterPro" id="IPR003170">
    <property type="entry name" value="MurB"/>
</dbReference>
<reference evidence="24 27" key="1">
    <citation type="submission" date="2016-10" db="EMBL/GenBank/DDBJ databases">
        <authorList>
            <person name="de Groot N.N."/>
        </authorList>
    </citation>
    <scope>NUCLEOTIDE SEQUENCE [LARGE SCALE GENOMIC DNA]</scope>
    <source>
        <strain evidence="24 27">558</strain>
    </source>
</reference>
<evidence type="ECO:0000313" key="28">
    <source>
        <dbReference type="Proteomes" id="UP000501053"/>
    </source>
</evidence>
<gene>
    <name evidence="20 22" type="primary">murB</name>
    <name evidence="23" type="ORF">HMEPL2_08470</name>
    <name evidence="22" type="ORF">HMSLTHF_19770</name>
    <name evidence="24" type="ORF">SAMN04490369_101023</name>
    <name evidence="25" type="ORF">SAMN05878438_1690</name>
</gene>
<evidence type="ECO:0000313" key="23">
    <source>
        <dbReference type="EMBL" id="BCB70496.1"/>
    </source>
</evidence>
<evidence type="ECO:0000256" key="15">
    <source>
        <dbReference type="ARBA" id="ARBA00023002"/>
    </source>
</evidence>
<evidence type="ECO:0000256" key="3">
    <source>
        <dbReference type="ARBA" id="ARBA00004496"/>
    </source>
</evidence>
<dbReference type="Gene3D" id="3.90.78.10">
    <property type="entry name" value="UDP-N-acetylenolpyruvoylglucosamine reductase, C-terminal domain"/>
    <property type="match status" value="1"/>
</dbReference>
<name>A0A1N6CPQ6_9GAMM</name>
<dbReference type="Proteomes" id="UP000501053">
    <property type="component" value="Chromosome"/>
</dbReference>
<reference evidence="22 29" key="3">
    <citation type="submission" date="2020-02" db="EMBL/GenBank/DDBJ databases">
        <title>Complete Genome Sequence of Halomonas meridiana strain BAA-801, Isolated from Deep Sea Thermal Vent.</title>
        <authorList>
            <person name="Takahashi Y."/>
            <person name="Takahashi H."/>
            <person name="Galipon J."/>
            <person name="Arakawa K."/>
        </authorList>
    </citation>
    <scope>NUCLEOTIDE SEQUENCE [LARGE SCALE GENOMIC DNA]</scope>
    <source>
        <strain evidence="22 29">Slthf1</strain>
    </source>
</reference>
<dbReference type="NCBIfam" id="TIGR00179">
    <property type="entry name" value="murB"/>
    <property type="match status" value="1"/>
</dbReference>
<feature type="domain" description="FAD-binding PCMH-type" evidence="21">
    <location>
        <begin position="23"/>
        <end position="193"/>
    </location>
</feature>
<dbReference type="InterPro" id="IPR016166">
    <property type="entry name" value="FAD-bd_PCMH"/>
</dbReference>
<comment type="catalytic activity">
    <reaction evidence="19 20">
        <text>UDP-N-acetyl-alpha-D-muramate + NADP(+) = UDP-N-acetyl-3-O-(1-carboxyvinyl)-alpha-D-glucosamine + NADPH + H(+)</text>
        <dbReference type="Rhea" id="RHEA:12248"/>
        <dbReference type="ChEBI" id="CHEBI:15378"/>
        <dbReference type="ChEBI" id="CHEBI:57783"/>
        <dbReference type="ChEBI" id="CHEBI:58349"/>
        <dbReference type="ChEBI" id="CHEBI:68483"/>
        <dbReference type="ChEBI" id="CHEBI:70757"/>
        <dbReference type="EC" id="1.3.1.98"/>
    </reaction>
</comment>
<dbReference type="GO" id="GO:0071555">
    <property type="term" value="P:cell wall organization"/>
    <property type="evidence" value="ECO:0007669"/>
    <property type="project" value="UniProtKB-KW"/>
</dbReference>
<feature type="active site" description="Proton donor" evidence="20">
    <location>
        <position position="239"/>
    </location>
</feature>
<evidence type="ECO:0000313" key="26">
    <source>
        <dbReference type="Proteomes" id="UP000185024"/>
    </source>
</evidence>
<dbReference type="SUPFAM" id="SSF56194">
    <property type="entry name" value="Uridine diphospho-N-Acetylenolpyruvylglucosamine reductase, MurB, C-terminal domain"/>
    <property type="match status" value="1"/>
</dbReference>
<comment type="function">
    <text evidence="2 20">Cell wall formation.</text>
</comment>
<dbReference type="GO" id="GO:0008360">
    <property type="term" value="P:regulation of cell shape"/>
    <property type="evidence" value="ECO:0007669"/>
    <property type="project" value="UniProtKB-KW"/>
</dbReference>
<evidence type="ECO:0000256" key="12">
    <source>
        <dbReference type="ARBA" id="ARBA00022857"/>
    </source>
</evidence>
<dbReference type="Pfam" id="PF02873">
    <property type="entry name" value="MurB_C"/>
    <property type="match status" value="1"/>
</dbReference>
<evidence type="ECO:0000313" key="25">
    <source>
        <dbReference type="EMBL" id="SIN65093.1"/>
    </source>
</evidence>
<dbReference type="HAMAP" id="MF_00037">
    <property type="entry name" value="MurB"/>
    <property type="match status" value="1"/>
</dbReference>
<dbReference type="Gene3D" id="3.30.465.10">
    <property type="match status" value="1"/>
</dbReference>
<dbReference type="NCBIfam" id="NF000755">
    <property type="entry name" value="PRK00046.1"/>
    <property type="match status" value="1"/>
</dbReference>
<evidence type="ECO:0000256" key="6">
    <source>
        <dbReference type="ARBA" id="ARBA00012518"/>
    </source>
</evidence>
<dbReference type="Proteomes" id="UP000503197">
    <property type="component" value="Chromosome"/>
</dbReference>
<evidence type="ECO:0000256" key="19">
    <source>
        <dbReference type="ARBA" id="ARBA00048914"/>
    </source>
</evidence>
<evidence type="ECO:0000313" key="29">
    <source>
        <dbReference type="Proteomes" id="UP000503197"/>
    </source>
</evidence>
<evidence type="ECO:0000313" key="27">
    <source>
        <dbReference type="Proteomes" id="UP000199493"/>
    </source>
</evidence>
<keyword evidence="16 20" id="KW-0131">Cell cycle</keyword>
<keyword evidence="14 20" id="KW-0573">Peptidoglycan synthesis</keyword>
<evidence type="ECO:0000256" key="5">
    <source>
        <dbReference type="ARBA" id="ARBA00010485"/>
    </source>
</evidence>
<dbReference type="Pfam" id="PF01565">
    <property type="entry name" value="FAD_binding_4"/>
    <property type="match status" value="1"/>
</dbReference>
<dbReference type="Proteomes" id="UP000185024">
    <property type="component" value="Unassembled WGS sequence"/>
</dbReference>
<evidence type="ECO:0000313" key="22">
    <source>
        <dbReference type="EMBL" id="BCA92202.1"/>
    </source>
</evidence>
<dbReference type="InterPro" id="IPR016167">
    <property type="entry name" value="FAD-bd_PCMH_sub1"/>
</dbReference>
<dbReference type="InterPro" id="IPR036635">
    <property type="entry name" value="MurB_C_sf"/>
</dbReference>
<dbReference type="InterPro" id="IPR006094">
    <property type="entry name" value="Oxid_FAD_bind_N"/>
</dbReference>
<accession>A0A1N6CPQ6</accession>
<evidence type="ECO:0000256" key="20">
    <source>
        <dbReference type="HAMAP-Rule" id="MF_00037"/>
    </source>
</evidence>
<evidence type="ECO:0000256" key="18">
    <source>
        <dbReference type="ARBA" id="ARBA00031026"/>
    </source>
</evidence>
<keyword evidence="13 20" id="KW-0133">Cell shape</keyword>
<reference evidence="23 28" key="4">
    <citation type="submission" date="2020-03" db="EMBL/GenBank/DDBJ databases">
        <title>Complete Genome Sequence of Halomonas meridiana strain Eplume2, isolated from hydrothermal-plume in the north east Pacific Ocean.</title>
        <authorList>
            <person name="Kurihara Y."/>
            <person name="Kawai S."/>
            <person name="Sakai A."/>
            <person name="Galipon J."/>
            <person name="Arakawa K."/>
        </authorList>
    </citation>
    <scope>NUCLEOTIDE SEQUENCE [LARGE SCALE GENOMIC DNA]</scope>
    <source>
        <strain evidence="23 28">Eplume2</strain>
    </source>
</reference>
<dbReference type="PANTHER" id="PTHR21071:SF4">
    <property type="entry name" value="UDP-N-ACETYLENOLPYRUVOYLGLUCOSAMINE REDUCTASE"/>
    <property type="match status" value="1"/>
</dbReference>
<evidence type="ECO:0000256" key="7">
    <source>
        <dbReference type="ARBA" id="ARBA00015188"/>
    </source>
</evidence>
<evidence type="ECO:0000256" key="8">
    <source>
        <dbReference type="ARBA" id="ARBA00022490"/>
    </source>
</evidence>
<dbReference type="InterPro" id="IPR011601">
    <property type="entry name" value="MurB_C"/>
</dbReference>
<comment type="pathway">
    <text evidence="4 20">Cell wall biogenesis; peptidoglycan biosynthesis.</text>
</comment>
<proteinExistence type="inferred from homology"/>
<keyword evidence="9 20" id="KW-0132">Cell division</keyword>
<dbReference type="UniPathway" id="UPA00219"/>
<evidence type="ECO:0000256" key="16">
    <source>
        <dbReference type="ARBA" id="ARBA00023306"/>
    </source>
</evidence>
<evidence type="ECO:0000256" key="11">
    <source>
        <dbReference type="ARBA" id="ARBA00022827"/>
    </source>
</evidence>
<evidence type="ECO:0000256" key="17">
    <source>
        <dbReference type="ARBA" id="ARBA00023316"/>
    </source>
</evidence>
<organism evidence="25 26">
    <name type="scientific">Vreelandella aquamarina</name>
    <dbReference type="NCBI Taxonomy" id="77097"/>
    <lineage>
        <taxon>Bacteria</taxon>
        <taxon>Pseudomonadati</taxon>
        <taxon>Pseudomonadota</taxon>
        <taxon>Gammaproteobacteria</taxon>
        <taxon>Oceanospirillales</taxon>
        <taxon>Halomonadaceae</taxon>
        <taxon>Vreelandella</taxon>
    </lineage>
</organism>
<evidence type="ECO:0000256" key="4">
    <source>
        <dbReference type="ARBA" id="ARBA00004752"/>
    </source>
</evidence>
<sequence>MGADSLDGASVWVDLTTANTLRLPCQAARYIAPTTLSSLQAALYSARIHQWPITLLGGGSNVLLPPTLHGMALRPALRHWWLERSGDDVTAYVGAGVSWHALVMALATHGLWGVENLALIPGDCGAAPVQNIGAYGVELSDVLKAVQVAELATGEMYWLNADACQFGYRDSIFKRALAGKVVITQLALRLSATPRPVLGYGDLAARVSESPTPLSVAQAVCAIRQEKLPDPAVLANAGSFFKNPLVSNEHTHRLLKEYPDMPYFPQPNNQTKLAAGWLIDQCGLKGQRLGAFGVHERQALVLVHFGGGDRPGLLSFADTIAQTVFDRFGVLLELEPRVI</sequence>
<dbReference type="EMBL" id="AP022821">
    <property type="protein sequence ID" value="BCA92202.1"/>
    <property type="molecule type" value="Genomic_DNA"/>
</dbReference>
<dbReference type="SUPFAM" id="SSF56176">
    <property type="entry name" value="FAD-binding/transporter-associated domain-like"/>
    <property type="match status" value="1"/>
</dbReference>
<keyword evidence="28" id="KW-1185">Reference proteome</keyword>
<dbReference type="GO" id="GO:0009252">
    <property type="term" value="P:peptidoglycan biosynthetic process"/>
    <property type="evidence" value="ECO:0007669"/>
    <property type="project" value="UniProtKB-UniRule"/>
</dbReference>